<name>A0ABY5C366_9LACO</name>
<dbReference type="SFLD" id="SFLDG01018">
    <property type="entry name" value="Squalene/Phytoene_Synthase_Lik"/>
    <property type="match status" value="1"/>
</dbReference>
<accession>A0ABY5C366</accession>
<dbReference type="EMBL" id="CP097478">
    <property type="protein sequence ID" value="USS93229.1"/>
    <property type="molecule type" value="Genomic_DNA"/>
</dbReference>
<dbReference type="InterPro" id="IPR002060">
    <property type="entry name" value="Squ/phyt_synthse"/>
</dbReference>
<dbReference type="InterPro" id="IPR008949">
    <property type="entry name" value="Isoprenoid_synthase_dom_sf"/>
</dbReference>
<dbReference type="SFLD" id="SFLDG01212">
    <property type="entry name" value="Phytoene_synthase_like"/>
    <property type="match status" value="1"/>
</dbReference>
<reference evidence="1" key="1">
    <citation type="submission" date="2022-05" db="EMBL/GenBank/DDBJ databases">
        <authorList>
            <person name="Oliphant S.A."/>
            <person name="Watson-Haigh N.S."/>
            <person name="Sumby K.M."/>
            <person name="Gardner J.M."/>
            <person name="Jiranek V."/>
        </authorList>
    </citation>
    <scope>NUCLEOTIDE SEQUENCE</scope>
    <source>
        <strain evidence="1">Ru20-1</strain>
    </source>
</reference>
<gene>
    <name evidence="1" type="ORF">M8332_06445</name>
</gene>
<dbReference type="InterPro" id="IPR033904">
    <property type="entry name" value="Trans_IPPS_HH"/>
</dbReference>
<evidence type="ECO:0000313" key="2">
    <source>
        <dbReference type="Proteomes" id="UP001057532"/>
    </source>
</evidence>
<organism evidence="1 2">
    <name type="scientific">Fructilactobacillus ixorae</name>
    <dbReference type="NCBI Taxonomy" id="1750535"/>
    <lineage>
        <taxon>Bacteria</taxon>
        <taxon>Bacillati</taxon>
        <taxon>Bacillota</taxon>
        <taxon>Bacilli</taxon>
        <taxon>Lactobacillales</taxon>
        <taxon>Lactobacillaceae</taxon>
        <taxon>Fructilactobacillus</taxon>
    </lineage>
</organism>
<protein>
    <submittedName>
        <fullName evidence="1">Phytoene/squalene synthase family protein</fullName>
    </submittedName>
</protein>
<proteinExistence type="predicted"/>
<dbReference type="Pfam" id="PF00494">
    <property type="entry name" value="SQS_PSY"/>
    <property type="match status" value="1"/>
</dbReference>
<keyword evidence="2" id="KW-1185">Reference proteome</keyword>
<dbReference type="SUPFAM" id="SSF48576">
    <property type="entry name" value="Terpenoid synthases"/>
    <property type="match status" value="1"/>
</dbReference>
<dbReference type="SFLD" id="SFLDS00005">
    <property type="entry name" value="Isoprenoid_Synthase_Type_I"/>
    <property type="match status" value="1"/>
</dbReference>
<sequence length="289" mass="33069">MNRAKRLAPYLPEMAASEQVIKQQSTTFYYAFSKLPAYQAQSIFVLYDFLRQLDDAADTNQTEVFTRLCHLWQTVKLGTPRTRLARNLLLVFQTFAIPMQLMDEMIQGQIHDLHRKPIQTWSDLHQYCYLVAGTVGLMIMSILREDPLTTTERADVIRVGIALQLTNILRDVQADYRKHYVYLPQVALAQAGIDLKCLNRPQRKLPTELVHILKLLGKQAEHDYRVAPVVINLVPDSAGQVALALAINGYAAILKQLRRRNYNVSLGRVVVSNRVKAWLLIQAKLRYAI</sequence>
<dbReference type="CDD" id="cd00683">
    <property type="entry name" value="Trans_IPPS_HH"/>
    <property type="match status" value="1"/>
</dbReference>
<dbReference type="InterPro" id="IPR044843">
    <property type="entry name" value="Trans_IPPS_bact-type"/>
</dbReference>
<dbReference type="PANTHER" id="PTHR31480">
    <property type="entry name" value="BIFUNCTIONAL LYCOPENE CYCLASE/PHYTOENE SYNTHASE"/>
    <property type="match status" value="1"/>
</dbReference>
<evidence type="ECO:0000313" key="1">
    <source>
        <dbReference type="EMBL" id="USS93229.1"/>
    </source>
</evidence>
<dbReference type="RefSeq" id="WP_252780035.1">
    <property type="nucleotide sequence ID" value="NZ_CP097478.1"/>
</dbReference>
<dbReference type="Proteomes" id="UP001057532">
    <property type="component" value="Chromosome"/>
</dbReference>
<dbReference type="Gene3D" id="1.10.600.10">
    <property type="entry name" value="Farnesyl Diphosphate Synthase"/>
    <property type="match status" value="1"/>
</dbReference>